<evidence type="ECO:0000313" key="2">
    <source>
        <dbReference type="Proteomes" id="UP001342826"/>
    </source>
</evidence>
<dbReference type="InterPro" id="IPR052767">
    <property type="entry name" value="Bact_com_dev_regulator"/>
</dbReference>
<dbReference type="Pfam" id="PF06133">
    <property type="entry name" value="Com_YlbF"/>
    <property type="match status" value="1"/>
</dbReference>
<dbReference type="InterPro" id="IPR010368">
    <property type="entry name" value="Com_YlbF"/>
</dbReference>
<gene>
    <name evidence="1" type="ORF">P9271_10245</name>
</gene>
<dbReference type="PANTHER" id="PTHR38448">
    <property type="entry name" value="REGULATORY PROTEIN YLBF-RELATED"/>
    <property type="match status" value="1"/>
</dbReference>
<dbReference type="Gene3D" id="1.20.1500.10">
    <property type="entry name" value="YheA/YmcA-like"/>
    <property type="match status" value="1"/>
</dbReference>
<dbReference type="Proteomes" id="UP001342826">
    <property type="component" value="Unassembled WGS sequence"/>
</dbReference>
<dbReference type="SUPFAM" id="SSF158622">
    <property type="entry name" value="YheA/YmcA-like"/>
    <property type="match status" value="1"/>
</dbReference>
<dbReference type="GeneID" id="301141527"/>
<name>A0ABU6NXU4_9BACI</name>
<accession>A0ABU6NXU4</accession>
<dbReference type="PANTHER" id="PTHR38448:SF2">
    <property type="entry name" value="REGULATORY PROTEIN YLBF"/>
    <property type="match status" value="1"/>
</dbReference>
<sequence>MFATLESMLILDEAEELANYVLQSEIADAYRKSLYNLKQDEIAQQIIAKFIKTKDLYEDVQRFGKYHPDYRTITADMRQIKRELDLQDSVVAFKKAENDVQSLLDEISVILGQAVSKNIKVPTGNPFFDSLSSCGGGCGSGGGCGCKVS</sequence>
<evidence type="ECO:0000313" key="1">
    <source>
        <dbReference type="EMBL" id="MED4401695.1"/>
    </source>
</evidence>
<dbReference type="EMBL" id="JARTFS010000006">
    <property type="protein sequence ID" value="MED4401695.1"/>
    <property type="molecule type" value="Genomic_DNA"/>
</dbReference>
<proteinExistence type="predicted"/>
<comment type="caution">
    <text evidence="1">The sequence shown here is derived from an EMBL/GenBank/DDBJ whole genome shotgun (WGS) entry which is preliminary data.</text>
</comment>
<organism evidence="1 2">
    <name type="scientific">Metabacillus fastidiosus</name>
    <dbReference type="NCBI Taxonomy" id="1458"/>
    <lineage>
        <taxon>Bacteria</taxon>
        <taxon>Bacillati</taxon>
        <taxon>Bacillota</taxon>
        <taxon>Bacilli</taxon>
        <taxon>Bacillales</taxon>
        <taxon>Bacillaceae</taxon>
        <taxon>Metabacillus</taxon>
    </lineage>
</organism>
<keyword evidence="2" id="KW-1185">Reference proteome</keyword>
<dbReference type="RefSeq" id="WP_066230568.1">
    <property type="nucleotide sequence ID" value="NZ_JARTFQ010000006.1"/>
</dbReference>
<dbReference type="InterPro" id="IPR023378">
    <property type="entry name" value="YheA/YmcA-like_dom_sf"/>
</dbReference>
<protein>
    <submittedName>
        <fullName evidence="1">YlbF family regulator</fullName>
    </submittedName>
</protein>
<reference evidence="1 2" key="1">
    <citation type="submission" date="2023-03" db="EMBL/GenBank/DDBJ databases">
        <title>Bacillus Genome Sequencing.</title>
        <authorList>
            <person name="Dunlap C."/>
        </authorList>
    </citation>
    <scope>NUCLEOTIDE SEQUENCE [LARGE SCALE GENOMIC DNA]</scope>
    <source>
        <strain evidence="1 2">NRS-1717</strain>
    </source>
</reference>